<gene>
    <name evidence="2" type="ORF">ZEAMMB73_Zm00001d031874</name>
</gene>
<reference evidence="2" key="1">
    <citation type="submission" date="2015-12" db="EMBL/GenBank/DDBJ databases">
        <title>Update maize B73 reference genome by single molecule sequencing technologies.</title>
        <authorList>
            <consortium name="Maize Genome Sequencing Project"/>
            <person name="Ware D."/>
        </authorList>
    </citation>
    <scope>NUCLEOTIDE SEQUENCE [LARGE SCALE GENOMIC DNA]</scope>
    <source>
        <tissue evidence="2">Seedling</tissue>
    </source>
</reference>
<protein>
    <submittedName>
        <fullName evidence="2">Uncharacterized protein</fullName>
    </submittedName>
</protein>
<dbReference type="PaxDb" id="4577-AC192608.3_FGP004"/>
<dbReference type="AlphaFoldDB" id="A0A1D6KLZ3"/>
<feature type="compositionally biased region" description="Basic and acidic residues" evidence="1">
    <location>
        <begin position="113"/>
        <end position="122"/>
    </location>
</feature>
<feature type="compositionally biased region" description="Basic and acidic residues" evidence="1">
    <location>
        <begin position="20"/>
        <end position="43"/>
    </location>
</feature>
<sequence>MGRSREMGGGWPDGEQGRAPGKDDRRGGQDARHGRATATDELRLGIGLGDGGPRRSSTRLGMETDTAGEGGAESREQGAGGAAASCHDRAGGPSRGWRVEGNLSDAAAWRRRREGDGGEKNQKSARQIKI</sequence>
<dbReference type="EMBL" id="CM007647">
    <property type="protein sequence ID" value="ONM03869.1"/>
    <property type="molecule type" value="Genomic_DNA"/>
</dbReference>
<accession>A0A1D6KLZ3</accession>
<proteinExistence type="predicted"/>
<feature type="region of interest" description="Disordered" evidence="1">
    <location>
        <begin position="1"/>
        <end position="130"/>
    </location>
</feature>
<evidence type="ECO:0000256" key="1">
    <source>
        <dbReference type="SAM" id="MobiDB-lite"/>
    </source>
</evidence>
<evidence type="ECO:0000313" key="2">
    <source>
        <dbReference type="EMBL" id="ONM03869.1"/>
    </source>
</evidence>
<name>A0A1D6KLZ3_MAIZE</name>
<dbReference type="InParanoid" id="A0A1D6KLZ3"/>
<organism evidence="2">
    <name type="scientific">Zea mays</name>
    <name type="common">Maize</name>
    <dbReference type="NCBI Taxonomy" id="4577"/>
    <lineage>
        <taxon>Eukaryota</taxon>
        <taxon>Viridiplantae</taxon>
        <taxon>Streptophyta</taxon>
        <taxon>Embryophyta</taxon>
        <taxon>Tracheophyta</taxon>
        <taxon>Spermatophyta</taxon>
        <taxon>Magnoliopsida</taxon>
        <taxon>Liliopsida</taxon>
        <taxon>Poales</taxon>
        <taxon>Poaceae</taxon>
        <taxon>PACMAD clade</taxon>
        <taxon>Panicoideae</taxon>
        <taxon>Andropogonodae</taxon>
        <taxon>Andropogoneae</taxon>
        <taxon>Tripsacinae</taxon>
        <taxon>Zea</taxon>
    </lineage>
</organism>